<dbReference type="KEGG" id="hgn:E6W36_00045"/>
<sequence>MWVYNRHATVSEQNNSSFSIGLLFGGAGEPLAGGTGGGIGKSKSGFEQTTREMTLIIKFDKNKIVSDFKSRSSSF</sequence>
<reference evidence="2" key="2">
    <citation type="journal article" date="2020" name="Antonie Van Leeuwenhoek">
        <title>Hankyongella ginsenosidimutans gen. nov., sp. nov., isolated from mineral water with ginsenoside coverting activity.</title>
        <authorList>
            <person name="Siddiqi M.Z."/>
            <person name="Im W.T."/>
        </authorList>
    </citation>
    <scope>NUCLEOTIDE SEQUENCE</scope>
    <source>
        <strain evidence="2">W1-2-3</strain>
    </source>
</reference>
<dbReference type="RefSeq" id="WP_222873341.1">
    <property type="nucleotide sequence ID" value="NZ_CP039704.1"/>
</dbReference>
<dbReference type="Proteomes" id="UP000298714">
    <property type="component" value="Chromosome"/>
</dbReference>
<dbReference type="AlphaFoldDB" id="A0A4D7CAK7"/>
<dbReference type="KEGG" id="hgn:E6W36_15750"/>
<evidence type="ECO:0000313" key="3">
    <source>
        <dbReference type="Proteomes" id="UP000298714"/>
    </source>
</evidence>
<evidence type="ECO:0000313" key="2">
    <source>
        <dbReference type="EMBL" id="QCI80443.1"/>
    </source>
</evidence>
<gene>
    <name evidence="1" type="ORF">E6W36_00045</name>
    <name evidence="2" type="ORF">E6W36_15750</name>
</gene>
<dbReference type="EMBL" id="CP039704">
    <property type="protein sequence ID" value="QCI80443.1"/>
    <property type="molecule type" value="Genomic_DNA"/>
</dbReference>
<dbReference type="EMBL" id="CP039704">
    <property type="protein sequence ID" value="QCI78609.1"/>
    <property type="molecule type" value="Genomic_DNA"/>
</dbReference>
<evidence type="ECO:0000313" key="1">
    <source>
        <dbReference type="EMBL" id="QCI78609.1"/>
    </source>
</evidence>
<reference evidence="3" key="1">
    <citation type="submission" date="2019-04" db="EMBL/GenBank/DDBJ databases">
        <title>Complete genome sequence of Sphingomonas sp. W1-2-3.</title>
        <authorList>
            <person name="Im W.T."/>
        </authorList>
    </citation>
    <scope>NUCLEOTIDE SEQUENCE [LARGE SCALE GENOMIC DNA]</scope>
    <source>
        <strain evidence="3">W1-2-3</strain>
    </source>
</reference>
<proteinExistence type="predicted"/>
<keyword evidence="3" id="KW-1185">Reference proteome</keyword>
<protein>
    <submittedName>
        <fullName evidence="2">Uncharacterized protein</fullName>
    </submittedName>
</protein>
<accession>A0A4D7CAK7</accession>
<organism evidence="2 3">
    <name type="scientific">Hankyongella ginsenosidimutans</name>
    <dbReference type="NCBI Taxonomy" id="1763828"/>
    <lineage>
        <taxon>Bacteria</taxon>
        <taxon>Pseudomonadati</taxon>
        <taxon>Pseudomonadota</taxon>
        <taxon>Alphaproteobacteria</taxon>
        <taxon>Sphingomonadales</taxon>
        <taxon>Sphingomonadaceae</taxon>
        <taxon>Hankyongella</taxon>
    </lineage>
</organism>
<name>A0A4D7CAK7_9SPHN</name>